<dbReference type="GO" id="GO:0004081">
    <property type="term" value="F:bis(5'-nucleosyl)-tetraphosphatase (asymmetrical) activity"/>
    <property type="evidence" value="ECO:0007669"/>
    <property type="project" value="TreeGrafter"/>
</dbReference>
<dbReference type="Gene3D" id="4.10.60.10">
    <property type="entry name" value="Zinc finger, CCHC-type"/>
    <property type="match status" value="1"/>
</dbReference>
<dbReference type="EMBL" id="MN739680">
    <property type="protein sequence ID" value="QHT20673.1"/>
    <property type="molecule type" value="Genomic_DNA"/>
</dbReference>
<dbReference type="Gene3D" id="3.90.79.10">
    <property type="entry name" value="Nucleoside Triphosphate Pyrophosphohydrolase"/>
    <property type="match status" value="1"/>
</dbReference>
<dbReference type="PANTHER" id="PTHR21340">
    <property type="entry name" value="DIADENOSINE 5,5-P1,P4-TETRAPHOSPHATE PYROPHOSPHOHYDROLASE MUTT"/>
    <property type="match status" value="1"/>
</dbReference>
<dbReference type="SUPFAM" id="SSF55811">
    <property type="entry name" value="Nudix"/>
    <property type="match status" value="1"/>
</dbReference>
<accession>A0A6C0DWJ4</accession>
<dbReference type="GO" id="GO:0003676">
    <property type="term" value="F:nucleic acid binding"/>
    <property type="evidence" value="ECO:0007669"/>
    <property type="project" value="InterPro"/>
</dbReference>
<protein>
    <recommendedName>
        <fullName evidence="5">Nudix hydrolase domain-containing protein</fullName>
    </recommendedName>
</protein>
<dbReference type="InterPro" id="IPR020084">
    <property type="entry name" value="NUDIX_hydrolase_CS"/>
</dbReference>
<reference evidence="4" key="1">
    <citation type="journal article" date="2020" name="Nature">
        <title>Giant virus diversity and host interactions through global metagenomics.</title>
        <authorList>
            <person name="Schulz F."/>
            <person name="Roux S."/>
            <person name="Paez-Espino D."/>
            <person name="Jungbluth S."/>
            <person name="Walsh D.A."/>
            <person name="Denef V.J."/>
            <person name="McMahon K.D."/>
            <person name="Konstantinidis K.T."/>
            <person name="Eloe-Fadrosh E.A."/>
            <person name="Kyrpides N.C."/>
            <person name="Woyke T."/>
        </authorList>
    </citation>
    <scope>NUCLEOTIDE SEQUENCE</scope>
    <source>
        <strain evidence="4">GVMAG-M-3300023174-68</strain>
    </source>
</reference>
<name>A0A6C0DWJ4_9ZZZZ</name>
<dbReference type="AlphaFoldDB" id="A0A6C0DWJ4"/>
<organism evidence="4">
    <name type="scientific">viral metagenome</name>
    <dbReference type="NCBI Taxonomy" id="1070528"/>
    <lineage>
        <taxon>unclassified sequences</taxon>
        <taxon>metagenomes</taxon>
        <taxon>organismal metagenomes</taxon>
    </lineage>
</organism>
<evidence type="ECO:0000256" key="1">
    <source>
        <dbReference type="ARBA" id="ARBA00022801"/>
    </source>
</evidence>
<dbReference type="PROSITE" id="PS51462">
    <property type="entry name" value="NUDIX"/>
    <property type="match status" value="1"/>
</dbReference>
<dbReference type="PROSITE" id="PS50158">
    <property type="entry name" value="ZF_CCHC"/>
    <property type="match status" value="1"/>
</dbReference>
<dbReference type="InterPro" id="IPR001878">
    <property type="entry name" value="Znf_CCHC"/>
</dbReference>
<dbReference type="GO" id="GO:0006754">
    <property type="term" value="P:ATP biosynthetic process"/>
    <property type="evidence" value="ECO:0007669"/>
    <property type="project" value="TreeGrafter"/>
</dbReference>
<dbReference type="PROSITE" id="PS00893">
    <property type="entry name" value="NUDIX_BOX"/>
    <property type="match status" value="1"/>
</dbReference>
<dbReference type="InterPro" id="IPR000086">
    <property type="entry name" value="NUDIX_hydrolase_dom"/>
</dbReference>
<sequence length="368" mass="43631">MESLYKEDDFIRLDDATVAYYNILKKHNAFKHKNIYCVNCGEKGHVLRDCNGPITSFGIIAFKSVYSEKDEIYDKNGKIQNILEMVNINQKKHMCYTHPHKEDSCYPKIKFLMIQRKDTMGYTDFVRGKYDKDNVNNADNIIKVCLNEMTKREKNNLVKKSFDEIWEDLWVNHDSKCFKNEYDVAKHKFSRLDIKSLVNQSEFSFDFEEFGFPKGRRNMKENNIACAEREFYEETGYDNKSYEFIKNYPSIREEFIGTNGISYRHVYYLVKMKPDISPPYVDIKNKIQTGEVQNIGWFTFDECISLLRPYDVAKKNMLEKVYYNLLDMNNNFECSIFYHNTRKPSINMRVPFQSFYKMDGSGPFPSSI</sequence>
<evidence type="ECO:0000259" key="2">
    <source>
        <dbReference type="PROSITE" id="PS50158"/>
    </source>
</evidence>
<proteinExistence type="predicted"/>
<evidence type="ECO:0000313" key="4">
    <source>
        <dbReference type="EMBL" id="QHT20673.1"/>
    </source>
</evidence>
<dbReference type="InterPro" id="IPR036875">
    <property type="entry name" value="Znf_CCHC_sf"/>
</dbReference>
<dbReference type="SUPFAM" id="SSF57756">
    <property type="entry name" value="Retrovirus zinc finger-like domains"/>
    <property type="match status" value="1"/>
</dbReference>
<dbReference type="InterPro" id="IPR015797">
    <property type="entry name" value="NUDIX_hydrolase-like_dom_sf"/>
</dbReference>
<keyword evidence="1" id="KW-0378">Hydrolase</keyword>
<feature type="domain" description="Nudix hydrolase" evidence="3">
    <location>
        <begin position="90"/>
        <end position="323"/>
    </location>
</feature>
<dbReference type="GO" id="GO:0006167">
    <property type="term" value="P:AMP biosynthetic process"/>
    <property type="evidence" value="ECO:0007669"/>
    <property type="project" value="TreeGrafter"/>
</dbReference>
<dbReference type="PANTHER" id="PTHR21340:SF0">
    <property type="entry name" value="BIS(5'-NUCLEOSYL)-TETRAPHOSPHATASE [ASYMMETRICAL]"/>
    <property type="match status" value="1"/>
</dbReference>
<dbReference type="GO" id="GO:0008270">
    <property type="term" value="F:zinc ion binding"/>
    <property type="evidence" value="ECO:0007669"/>
    <property type="project" value="InterPro"/>
</dbReference>
<feature type="domain" description="CCHC-type" evidence="2">
    <location>
        <begin position="37"/>
        <end position="50"/>
    </location>
</feature>
<dbReference type="InterPro" id="IPR051325">
    <property type="entry name" value="Nudix_hydrolase_domain"/>
</dbReference>
<evidence type="ECO:0008006" key="5">
    <source>
        <dbReference type="Google" id="ProtNLM"/>
    </source>
</evidence>
<dbReference type="Pfam" id="PF00293">
    <property type="entry name" value="NUDIX"/>
    <property type="match status" value="1"/>
</dbReference>
<evidence type="ECO:0000259" key="3">
    <source>
        <dbReference type="PROSITE" id="PS51462"/>
    </source>
</evidence>